<dbReference type="GO" id="GO:0006527">
    <property type="term" value="P:L-arginine catabolic process"/>
    <property type="evidence" value="ECO:0007669"/>
    <property type="project" value="InterPro"/>
</dbReference>
<protein>
    <submittedName>
        <fullName evidence="4">Arginine N-succinyltransferase</fullName>
        <ecNumber evidence="4">2.3.1.109</ecNumber>
    </submittedName>
</protein>
<proteinExistence type="predicted"/>
<dbReference type="OrthoDB" id="21121at2"/>
<dbReference type="GO" id="GO:0008791">
    <property type="term" value="F:arginine N-succinyltransferase activity"/>
    <property type="evidence" value="ECO:0007669"/>
    <property type="project" value="UniProtKB-EC"/>
</dbReference>
<dbReference type="RefSeq" id="WP_098038251.1">
    <property type="nucleotide sequence ID" value="NZ_CWGJ01000012.1"/>
</dbReference>
<keyword evidence="1" id="KW-0056">Arginine metabolism</keyword>
<sequence>MYLFRQIEEKDIDEVYQMALEAHSGVTSLPKNRDLIKKKIEMSLSSFDSINHKKQENSLFLFVLENKESQELIGVSGIKSGGGREAPLHHYTLQEEVRDHPSMLSQAKKTTRILIPERSRAPYSELCSLFLKRKERKSGIGRLLSLARFLFIKEHPGLFEREIKASLRGVFDERDLSPFYENVGRKFVDIEYDKFVDLVRQDPSLILAAIPSFPLTIELLAPEARNAIGVPHQNTVPAKHMLEAQGLVFDNEVDLLDAGPILKGNLHSTRPWIHAKKGSIAEITPTSKGKKIIIASSHMTFRAILHVAEAQDEVHIGKKTLELLQAEPGEQFLSFEL</sequence>
<organism evidence="4 5">
    <name type="scientific">Estrella lausannensis</name>
    <dbReference type="NCBI Taxonomy" id="483423"/>
    <lineage>
        <taxon>Bacteria</taxon>
        <taxon>Pseudomonadati</taxon>
        <taxon>Chlamydiota</taxon>
        <taxon>Chlamydiia</taxon>
        <taxon>Parachlamydiales</taxon>
        <taxon>Candidatus Criblamydiaceae</taxon>
        <taxon>Estrella</taxon>
    </lineage>
</organism>
<dbReference type="Pfam" id="PF04958">
    <property type="entry name" value="AstA"/>
    <property type="match status" value="1"/>
</dbReference>
<name>A0A0H5E573_9BACT</name>
<keyword evidence="2 4" id="KW-0808">Transferase</keyword>
<evidence type="ECO:0000256" key="1">
    <source>
        <dbReference type="ARBA" id="ARBA00022503"/>
    </source>
</evidence>
<accession>A0A0H5E573</accession>
<dbReference type="EMBL" id="CWGJ01000012">
    <property type="protein sequence ID" value="CRX38390.1"/>
    <property type="molecule type" value="Genomic_DNA"/>
</dbReference>
<dbReference type="EC" id="2.3.1.109" evidence="4"/>
<reference evidence="5" key="1">
    <citation type="submission" date="2015-06" db="EMBL/GenBank/DDBJ databases">
        <authorList>
            <person name="Bertelli C."/>
        </authorList>
    </citation>
    <scope>NUCLEOTIDE SEQUENCE [LARGE SCALE GENOMIC DNA]</scope>
    <source>
        <strain evidence="5">CRIB-30</strain>
    </source>
</reference>
<evidence type="ECO:0000256" key="2">
    <source>
        <dbReference type="ARBA" id="ARBA00022679"/>
    </source>
</evidence>
<dbReference type="InterPro" id="IPR007041">
    <property type="entry name" value="Arg_succinylTrfase_AstA/AruG"/>
</dbReference>
<dbReference type="Proteomes" id="UP000220251">
    <property type="component" value="Unassembled WGS sequence"/>
</dbReference>
<gene>
    <name evidence="4" type="primary">astA</name>
    <name evidence="4" type="ORF">ELAC_1045</name>
</gene>
<dbReference type="PANTHER" id="PTHR30420:SF1">
    <property type="entry name" value="ARGININE N-SUCCINYLTRANSFERASE"/>
    <property type="match status" value="1"/>
</dbReference>
<evidence type="ECO:0000313" key="4">
    <source>
        <dbReference type="EMBL" id="CRX38390.1"/>
    </source>
</evidence>
<dbReference type="PANTHER" id="PTHR30420">
    <property type="entry name" value="N-SUCCINYLARGININE DIHYDROLASE"/>
    <property type="match status" value="1"/>
</dbReference>
<dbReference type="InterPro" id="IPR016181">
    <property type="entry name" value="Acyl_CoA_acyltransferase"/>
</dbReference>
<keyword evidence="5" id="KW-1185">Reference proteome</keyword>
<evidence type="ECO:0000313" key="5">
    <source>
        <dbReference type="Proteomes" id="UP000220251"/>
    </source>
</evidence>
<dbReference type="AlphaFoldDB" id="A0A0H5E573"/>
<dbReference type="SUPFAM" id="SSF55729">
    <property type="entry name" value="Acyl-CoA N-acyltransferases (Nat)"/>
    <property type="match status" value="1"/>
</dbReference>
<evidence type="ECO:0000256" key="3">
    <source>
        <dbReference type="ARBA" id="ARBA00023315"/>
    </source>
</evidence>
<keyword evidence="3 4" id="KW-0012">Acyltransferase</keyword>